<proteinExistence type="predicted"/>
<accession>A0A540MLN4</accession>
<organism evidence="2 3">
    <name type="scientific">Malus baccata</name>
    <name type="common">Siberian crab apple</name>
    <name type="synonym">Pyrus baccata</name>
    <dbReference type="NCBI Taxonomy" id="106549"/>
    <lineage>
        <taxon>Eukaryota</taxon>
        <taxon>Viridiplantae</taxon>
        <taxon>Streptophyta</taxon>
        <taxon>Embryophyta</taxon>
        <taxon>Tracheophyta</taxon>
        <taxon>Spermatophyta</taxon>
        <taxon>Magnoliopsida</taxon>
        <taxon>eudicotyledons</taxon>
        <taxon>Gunneridae</taxon>
        <taxon>Pentapetalae</taxon>
        <taxon>rosids</taxon>
        <taxon>fabids</taxon>
        <taxon>Rosales</taxon>
        <taxon>Rosaceae</taxon>
        <taxon>Amygdaloideae</taxon>
        <taxon>Maleae</taxon>
        <taxon>Malus</taxon>
    </lineage>
</organism>
<keyword evidence="3" id="KW-1185">Reference proteome</keyword>
<gene>
    <name evidence="2" type="ORF">C1H46_014729</name>
</gene>
<evidence type="ECO:0000313" key="3">
    <source>
        <dbReference type="Proteomes" id="UP000315295"/>
    </source>
</evidence>
<reference evidence="2 3" key="1">
    <citation type="journal article" date="2019" name="G3 (Bethesda)">
        <title>Sequencing of a Wild Apple (Malus baccata) Genome Unravels the Differences Between Cultivated and Wild Apple Species Regarding Disease Resistance and Cold Tolerance.</title>
        <authorList>
            <person name="Chen X."/>
        </authorList>
    </citation>
    <scope>NUCLEOTIDE SEQUENCE [LARGE SCALE GENOMIC DNA]</scope>
    <source>
        <strain evidence="3">cv. Shandingzi</strain>
        <tissue evidence="2">Leaves</tissue>
    </source>
</reference>
<feature type="region of interest" description="Disordered" evidence="1">
    <location>
        <begin position="1"/>
        <end position="46"/>
    </location>
</feature>
<dbReference type="EMBL" id="VIEB01000231">
    <property type="protein sequence ID" value="TQD99671.1"/>
    <property type="molecule type" value="Genomic_DNA"/>
</dbReference>
<dbReference type="AlphaFoldDB" id="A0A540MLN4"/>
<comment type="caution">
    <text evidence="2">The sequence shown here is derived from an EMBL/GenBank/DDBJ whole genome shotgun (WGS) entry which is preliminary data.</text>
</comment>
<protein>
    <submittedName>
        <fullName evidence="2">Uncharacterized protein</fullName>
    </submittedName>
</protein>
<sequence length="68" mass="7453">MDNLPVCPGVSQVPTSSASSVVLPVSARHGHRRPRTPDTLSTSITDVSKSHQGKDFLELQLLWTKTWV</sequence>
<dbReference type="Proteomes" id="UP000315295">
    <property type="component" value="Unassembled WGS sequence"/>
</dbReference>
<evidence type="ECO:0000256" key="1">
    <source>
        <dbReference type="SAM" id="MobiDB-lite"/>
    </source>
</evidence>
<name>A0A540MLN4_MALBA</name>
<feature type="compositionally biased region" description="Low complexity" evidence="1">
    <location>
        <begin position="13"/>
        <end position="27"/>
    </location>
</feature>
<evidence type="ECO:0000313" key="2">
    <source>
        <dbReference type="EMBL" id="TQD99671.1"/>
    </source>
</evidence>